<evidence type="ECO:0000313" key="2">
    <source>
        <dbReference type="EMBL" id="QJR14343.1"/>
    </source>
</evidence>
<dbReference type="InterPro" id="IPR043159">
    <property type="entry name" value="Lectin_gal-bd_sf"/>
</dbReference>
<dbReference type="KEGG" id="upl:DSM104440_01139"/>
<feature type="signal peptide" evidence="1">
    <location>
        <begin position="1"/>
        <end position="19"/>
    </location>
</feature>
<evidence type="ECO:0008006" key="4">
    <source>
        <dbReference type="Google" id="ProtNLM"/>
    </source>
</evidence>
<gene>
    <name evidence="2" type="ORF">DSM104440_01139</name>
</gene>
<proteinExistence type="predicted"/>
<sequence>MKTTVPAFALFLLAFNAFAQGDPKRSDDYNEGYRRGFKDGFREGSLEADKRGAVAAPAPIKATGPITITSAYYGTSSKNCNAAHWLGKRVNGKRSASVQVENSICGDPAPGARKSLEVTYICGALVKTESAFEHRTASFDCTY</sequence>
<feature type="chain" id="PRO_5026800384" description="Secreted protein" evidence="1">
    <location>
        <begin position="20"/>
        <end position="143"/>
    </location>
</feature>
<dbReference type="Proteomes" id="UP000503096">
    <property type="component" value="Chromosome"/>
</dbReference>
<keyword evidence="1" id="KW-0732">Signal</keyword>
<organism evidence="2 3">
    <name type="scientific">Usitatibacter palustris</name>
    <dbReference type="NCBI Taxonomy" id="2732487"/>
    <lineage>
        <taxon>Bacteria</taxon>
        <taxon>Pseudomonadati</taxon>
        <taxon>Pseudomonadota</taxon>
        <taxon>Betaproteobacteria</taxon>
        <taxon>Nitrosomonadales</taxon>
        <taxon>Usitatibacteraceae</taxon>
        <taxon>Usitatibacter</taxon>
    </lineage>
</organism>
<dbReference type="EMBL" id="CP053073">
    <property type="protein sequence ID" value="QJR14343.1"/>
    <property type="molecule type" value="Genomic_DNA"/>
</dbReference>
<evidence type="ECO:0000256" key="1">
    <source>
        <dbReference type="SAM" id="SignalP"/>
    </source>
</evidence>
<dbReference type="RefSeq" id="WP_171161109.1">
    <property type="nucleotide sequence ID" value="NZ_CP053073.1"/>
</dbReference>
<dbReference type="Gene3D" id="2.60.120.740">
    <property type="match status" value="1"/>
</dbReference>
<dbReference type="InParanoid" id="A0A6M4H6Q9"/>
<reference evidence="2 3" key="1">
    <citation type="submission" date="2020-04" db="EMBL/GenBank/DDBJ databases">
        <title>Usitatibacter rugosus gen. nov., sp. nov. and Usitatibacter palustris sp. nov., novel members of Usitatibacteraceae fam. nov. within the order Nitrosomonadales isolated from soil.</title>
        <authorList>
            <person name="Huber K.J."/>
            <person name="Neumann-Schaal M."/>
            <person name="Geppert A."/>
            <person name="Luckner M."/>
            <person name="Wanner G."/>
            <person name="Overmann J."/>
        </authorList>
    </citation>
    <scope>NUCLEOTIDE SEQUENCE [LARGE SCALE GENOMIC DNA]</scope>
    <source>
        <strain evidence="2 3">Swamp67</strain>
    </source>
</reference>
<name>A0A6M4H6Q9_9PROT</name>
<evidence type="ECO:0000313" key="3">
    <source>
        <dbReference type="Proteomes" id="UP000503096"/>
    </source>
</evidence>
<protein>
    <recommendedName>
        <fullName evidence="4">Secreted protein</fullName>
    </recommendedName>
</protein>
<keyword evidence="3" id="KW-1185">Reference proteome</keyword>
<dbReference type="AlphaFoldDB" id="A0A6M4H6Q9"/>
<accession>A0A6M4H6Q9</accession>